<dbReference type="RefSeq" id="WP_116176961.1">
    <property type="nucleotide sequence ID" value="NZ_CP144375.1"/>
</dbReference>
<gene>
    <name evidence="2" type="ORF">BCF44_10944</name>
</gene>
<dbReference type="OrthoDB" id="4308422at2"/>
<organism evidence="2 3">
    <name type="scientific">Kutzneria buriramensis</name>
    <dbReference type="NCBI Taxonomy" id="1045776"/>
    <lineage>
        <taxon>Bacteria</taxon>
        <taxon>Bacillati</taxon>
        <taxon>Actinomycetota</taxon>
        <taxon>Actinomycetes</taxon>
        <taxon>Pseudonocardiales</taxon>
        <taxon>Pseudonocardiaceae</taxon>
        <taxon>Kutzneria</taxon>
    </lineage>
</organism>
<dbReference type="PANTHER" id="PTHR11559">
    <property type="entry name" value="CARBOXYLESTERASE"/>
    <property type="match status" value="1"/>
</dbReference>
<dbReference type="AlphaFoldDB" id="A0A3E0HE10"/>
<dbReference type="Proteomes" id="UP000256269">
    <property type="component" value="Unassembled WGS sequence"/>
</dbReference>
<dbReference type="EMBL" id="QUNO01000009">
    <property type="protein sequence ID" value="REH43501.1"/>
    <property type="molecule type" value="Genomic_DNA"/>
</dbReference>
<evidence type="ECO:0000313" key="2">
    <source>
        <dbReference type="EMBL" id="REH43501.1"/>
    </source>
</evidence>
<feature type="domain" description="Carboxylesterase type B" evidence="1">
    <location>
        <begin position="3"/>
        <end position="291"/>
    </location>
</feature>
<accession>A0A3E0HE10</accession>
<sequence length="455" mass="48105">MITTTTSGRVRGRQDNGIAVFKGIPYAQPPQGELRFQLPVPPSPWDGIRDCTEFASAAPQLPAAPGVPPIWQPADGLDCLTLNVWTPDLAGRSPVMVWIHGGLWKLGGTRMPQYEATTLARSGVVVVTVNYRVGFEGFGHLPDTPDNRGLRDQIAALDWVRANIASFGGDPANVTAFGQSAGAASVALLTATGLFHRAIAQSIPAGIRTQAEAAAVTTTIAAAAGVQPTRDALAALPPEAILQVQDMPLRGRDAGLTAFAPVIDGDLVTGPTITANPDVDLVCGYTHDEYLNQGPPLPPDVDLAVVAQAIGLTPQAADDYRRAYPDADLVTTMLSDALVRVPTLEVAEAHAAAGGRTWLYDLAWPGPAGHGVDVPLVFGDPGTRFAARVLGTPTPPGFDDLSARIRRAWTGFAASGDPGWPAYDVADRRTRIWDVPVRDVPDPLAASRRIRFRAE</sequence>
<dbReference type="InterPro" id="IPR029058">
    <property type="entry name" value="AB_hydrolase_fold"/>
</dbReference>
<dbReference type="SUPFAM" id="SSF53474">
    <property type="entry name" value="alpha/beta-Hydrolases"/>
    <property type="match status" value="1"/>
</dbReference>
<dbReference type="InterPro" id="IPR050309">
    <property type="entry name" value="Type-B_Carboxylest/Lipase"/>
</dbReference>
<evidence type="ECO:0000259" key="1">
    <source>
        <dbReference type="Pfam" id="PF00135"/>
    </source>
</evidence>
<proteinExistence type="predicted"/>
<dbReference type="Pfam" id="PF00135">
    <property type="entry name" value="COesterase"/>
    <property type="match status" value="1"/>
</dbReference>
<reference evidence="2 3" key="1">
    <citation type="submission" date="2018-08" db="EMBL/GenBank/DDBJ databases">
        <title>Genomic Encyclopedia of Archaeal and Bacterial Type Strains, Phase II (KMG-II): from individual species to whole genera.</title>
        <authorList>
            <person name="Goeker M."/>
        </authorList>
    </citation>
    <scope>NUCLEOTIDE SEQUENCE [LARGE SCALE GENOMIC DNA]</scope>
    <source>
        <strain evidence="2 3">DSM 45791</strain>
    </source>
</reference>
<protein>
    <submittedName>
        <fullName evidence="2">Para-nitrobenzyl esterase</fullName>
    </submittedName>
</protein>
<dbReference type="InterPro" id="IPR002018">
    <property type="entry name" value="CarbesteraseB"/>
</dbReference>
<name>A0A3E0HE10_9PSEU</name>
<keyword evidence="3" id="KW-1185">Reference proteome</keyword>
<comment type="caution">
    <text evidence="2">The sequence shown here is derived from an EMBL/GenBank/DDBJ whole genome shotgun (WGS) entry which is preliminary data.</text>
</comment>
<dbReference type="Gene3D" id="3.40.50.1820">
    <property type="entry name" value="alpha/beta hydrolase"/>
    <property type="match status" value="1"/>
</dbReference>
<evidence type="ECO:0000313" key="3">
    <source>
        <dbReference type="Proteomes" id="UP000256269"/>
    </source>
</evidence>